<name>A0A7R8UYT5_HERIL</name>
<gene>
    <name evidence="1" type="ORF">HERILL_LOCUS12059</name>
</gene>
<dbReference type="Proteomes" id="UP000594454">
    <property type="component" value="Chromosome 4"/>
</dbReference>
<reference evidence="1 2" key="1">
    <citation type="submission" date="2020-11" db="EMBL/GenBank/DDBJ databases">
        <authorList>
            <person name="Wallbank WR R."/>
            <person name="Pardo Diaz C."/>
            <person name="Kozak K."/>
            <person name="Martin S."/>
            <person name="Jiggins C."/>
            <person name="Moest M."/>
            <person name="Warren A I."/>
            <person name="Generalovic N T."/>
            <person name="Byers J.R.P. K."/>
            <person name="Montejo-Kovacevich G."/>
            <person name="Yen C E."/>
        </authorList>
    </citation>
    <scope>NUCLEOTIDE SEQUENCE [LARGE SCALE GENOMIC DNA]</scope>
</reference>
<evidence type="ECO:0000313" key="1">
    <source>
        <dbReference type="EMBL" id="CAD7089517.1"/>
    </source>
</evidence>
<proteinExistence type="predicted"/>
<organism evidence="1 2">
    <name type="scientific">Hermetia illucens</name>
    <name type="common">Black soldier fly</name>
    <dbReference type="NCBI Taxonomy" id="343691"/>
    <lineage>
        <taxon>Eukaryota</taxon>
        <taxon>Metazoa</taxon>
        <taxon>Ecdysozoa</taxon>
        <taxon>Arthropoda</taxon>
        <taxon>Hexapoda</taxon>
        <taxon>Insecta</taxon>
        <taxon>Pterygota</taxon>
        <taxon>Neoptera</taxon>
        <taxon>Endopterygota</taxon>
        <taxon>Diptera</taxon>
        <taxon>Brachycera</taxon>
        <taxon>Stratiomyomorpha</taxon>
        <taxon>Stratiomyidae</taxon>
        <taxon>Hermetiinae</taxon>
        <taxon>Hermetia</taxon>
    </lineage>
</organism>
<sequence length="86" mass="9495">MSEDIFTPDIQALYQDTFISRPRGKFSCGFEFRVCGEEYFLKLRRVAATASSLSPSFQKLARREECAGAAITVVDTSPSEFSSGGK</sequence>
<dbReference type="EMBL" id="LR899012">
    <property type="protein sequence ID" value="CAD7089517.1"/>
    <property type="molecule type" value="Genomic_DNA"/>
</dbReference>
<keyword evidence="2" id="KW-1185">Reference proteome</keyword>
<accession>A0A7R8UYT5</accession>
<dbReference type="AlphaFoldDB" id="A0A7R8UYT5"/>
<dbReference type="InParanoid" id="A0A7R8UYT5"/>
<evidence type="ECO:0000313" key="2">
    <source>
        <dbReference type="Proteomes" id="UP000594454"/>
    </source>
</evidence>
<protein>
    <submittedName>
        <fullName evidence="1">Uncharacterized protein</fullName>
    </submittedName>
</protein>